<evidence type="ECO:0000313" key="4">
    <source>
        <dbReference type="EMBL" id="PLW50707.1"/>
    </source>
</evidence>
<gene>
    <name evidence="5" type="ORF">PCANC_02513</name>
    <name evidence="2" type="ORF">PCANC_03809</name>
    <name evidence="4" type="ORF">PCASD_00736</name>
    <name evidence="3" type="ORF">PCASD_10516</name>
</gene>
<keyword evidence="1" id="KW-0472">Membrane</keyword>
<dbReference type="STRING" id="200324.A0A2N5T7E2"/>
<dbReference type="EMBL" id="PGCJ01000037">
    <property type="protein sequence ID" value="PLW55098.1"/>
    <property type="molecule type" value="Genomic_DNA"/>
</dbReference>
<keyword evidence="1" id="KW-0812">Transmembrane</keyword>
<evidence type="ECO:0000313" key="3">
    <source>
        <dbReference type="EMBL" id="PLW23083.1"/>
    </source>
</evidence>
<evidence type="ECO:0000313" key="7">
    <source>
        <dbReference type="Proteomes" id="UP000235392"/>
    </source>
</evidence>
<dbReference type="EMBL" id="PGCJ01000784">
    <property type="protein sequence ID" value="PLW21424.1"/>
    <property type="molecule type" value="Genomic_DNA"/>
</dbReference>
<dbReference type="EMBL" id="PGCI01000643">
    <property type="protein sequence ID" value="PLW23083.1"/>
    <property type="molecule type" value="Genomic_DNA"/>
</dbReference>
<accession>A0A2N5T7E2</accession>
<dbReference type="Proteomes" id="UP000235392">
    <property type="component" value="Unassembled WGS sequence"/>
</dbReference>
<dbReference type="Proteomes" id="UP000235388">
    <property type="component" value="Unassembled WGS sequence"/>
</dbReference>
<dbReference type="EMBL" id="PGCI01000009">
    <property type="protein sequence ID" value="PLW50707.1"/>
    <property type="molecule type" value="Genomic_DNA"/>
</dbReference>
<protein>
    <recommendedName>
        <fullName evidence="8">Glycosyltransferase family 25 protein</fullName>
    </recommendedName>
</protein>
<name>A0A2N5T7E2_9BASI</name>
<dbReference type="AlphaFoldDB" id="A0A2N5T7E2"/>
<evidence type="ECO:0000313" key="6">
    <source>
        <dbReference type="Proteomes" id="UP000235388"/>
    </source>
</evidence>
<proteinExistence type="predicted"/>
<sequence length="460" mass="52192">MPRTWGLFPSKHAHVWKYFLALMLTLLAASMLAIYRVRESSRLISQKHVLSGAINSPSPDFSLSQTSIDSSLDYRRVLELTTSPKNFNQHHTTLGFGHIYCISLPNRLDRRETMTKIAAALGVEITFVDAIAKEHPVIGWIGEQASEVRRRKLELMSQYSGLEKEKIGGMGPGSVWLTVNNGKAANQEFLRNIELPSLAAARPEFKGGNWVEYLWSVSDHYTLTSSKPDFNVTAEMWDNQEPMLQRQINPATVSTYYNHLRVLRMIQENEEESALILEDDVDMEWDLERRWRSIERHLPSDWETVFLGHCWSHELIQPQFGHPNLHKSTDPLCLHGYAVSLLGSKKLLELYNDPWTSFQTPVDTCIPTFIKLGLNSFSIEPTIINQSKVLRSDIQSGKGSSWKGLLVDSVAERILKSEGKTINQTPHEGNNNIPIDPATLFRYKPTPVKALKDIACNQDA</sequence>
<evidence type="ECO:0008006" key="8">
    <source>
        <dbReference type="Google" id="ProtNLM"/>
    </source>
</evidence>
<keyword evidence="1" id="KW-1133">Transmembrane helix</keyword>
<dbReference type="OrthoDB" id="47375at2759"/>
<evidence type="ECO:0000313" key="5">
    <source>
        <dbReference type="EMBL" id="PLW55098.1"/>
    </source>
</evidence>
<evidence type="ECO:0000313" key="2">
    <source>
        <dbReference type="EMBL" id="PLW21424.1"/>
    </source>
</evidence>
<organism evidence="2 6">
    <name type="scientific">Puccinia coronata f. sp. avenae</name>
    <dbReference type="NCBI Taxonomy" id="200324"/>
    <lineage>
        <taxon>Eukaryota</taxon>
        <taxon>Fungi</taxon>
        <taxon>Dikarya</taxon>
        <taxon>Basidiomycota</taxon>
        <taxon>Pucciniomycotina</taxon>
        <taxon>Pucciniomycetes</taxon>
        <taxon>Pucciniales</taxon>
        <taxon>Pucciniaceae</taxon>
        <taxon>Puccinia</taxon>
    </lineage>
</organism>
<feature type="transmembrane region" description="Helical" evidence="1">
    <location>
        <begin position="15"/>
        <end position="37"/>
    </location>
</feature>
<evidence type="ECO:0000256" key="1">
    <source>
        <dbReference type="SAM" id="Phobius"/>
    </source>
</evidence>
<keyword evidence="6" id="KW-1185">Reference proteome</keyword>
<reference evidence="6 7" key="1">
    <citation type="submission" date="2017-11" db="EMBL/GenBank/DDBJ databases">
        <title>De novo assembly and phasing of dikaryotic genomes from two isolates of Puccinia coronata f. sp. avenae, the causal agent of oat crown rust.</title>
        <authorList>
            <person name="Miller M.E."/>
            <person name="Zhang Y."/>
            <person name="Omidvar V."/>
            <person name="Sperschneider J."/>
            <person name="Schwessinger B."/>
            <person name="Raley C."/>
            <person name="Palmer J.M."/>
            <person name="Garnica D."/>
            <person name="Upadhyaya N."/>
            <person name="Rathjen J."/>
            <person name="Taylor J.M."/>
            <person name="Park R.F."/>
            <person name="Dodds P.N."/>
            <person name="Hirsch C.D."/>
            <person name="Kianian S.F."/>
            <person name="Figueroa M."/>
        </authorList>
    </citation>
    <scope>NUCLEOTIDE SEQUENCE [LARGE SCALE GENOMIC DNA]</scope>
    <source>
        <strain evidence="2">12NC29</strain>
        <strain evidence="3">12SD80</strain>
    </source>
</reference>
<comment type="caution">
    <text evidence="2">The sequence shown here is derived from an EMBL/GenBank/DDBJ whole genome shotgun (WGS) entry which is preliminary data.</text>
</comment>